<reference evidence="1 2" key="1">
    <citation type="submission" date="2021-09" db="EMBL/GenBank/DDBJ databases">
        <title>Genomic insights and catalytic innovation underlie evolution of tropane alkaloids biosynthesis.</title>
        <authorList>
            <person name="Wang Y.-J."/>
            <person name="Tian T."/>
            <person name="Huang J.-P."/>
            <person name="Huang S.-X."/>
        </authorList>
    </citation>
    <scope>NUCLEOTIDE SEQUENCE [LARGE SCALE GENOMIC DNA]</scope>
    <source>
        <strain evidence="1">KIB-2018</strain>
        <tissue evidence="1">Leaf</tissue>
    </source>
</reference>
<dbReference type="AlphaFoldDB" id="A0AAV8TX30"/>
<dbReference type="EMBL" id="JAIWQS010000003">
    <property type="protein sequence ID" value="KAJ8770400.1"/>
    <property type="molecule type" value="Genomic_DNA"/>
</dbReference>
<name>A0AAV8TX30_9ROSI</name>
<keyword evidence="2" id="KW-1185">Reference proteome</keyword>
<dbReference type="Proteomes" id="UP001159364">
    <property type="component" value="Linkage Group LG03"/>
</dbReference>
<protein>
    <submittedName>
        <fullName evidence="1">Uncharacterized protein</fullName>
    </submittedName>
</protein>
<comment type="caution">
    <text evidence="1">The sequence shown here is derived from an EMBL/GenBank/DDBJ whole genome shotgun (WGS) entry which is preliminary data.</text>
</comment>
<organism evidence="1 2">
    <name type="scientific">Erythroxylum novogranatense</name>
    <dbReference type="NCBI Taxonomy" id="1862640"/>
    <lineage>
        <taxon>Eukaryota</taxon>
        <taxon>Viridiplantae</taxon>
        <taxon>Streptophyta</taxon>
        <taxon>Embryophyta</taxon>
        <taxon>Tracheophyta</taxon>
        <taxon>Spermatophyta</taxon>
        <taxon>Magnoliopsida</taxon>
        <taxon>eudicotyledons</taxon>
        <taxon>Gunneridae</taxon>
        <taxon>Pentapetalae</taxon>
        <taxon>rosids</taxon>
        <taxon>fabids</taxon>
        <taxon>Malpighiales</taxon>
        <taxon>Erythroxylaceae</taxon>
        <taxon>Erythroxylum</taxon>
    </lineage>
</organism>
<sequence>MDRRFKLSCWLHNLKDLKVFSMLNPKKQIHGPSGKEIHSRLMYEITGINKKFSDILVELDSTEDAVSLSGGGIEGTTVRFSSILFNKIREMVRVEDGLLKI</sequence>
<evidence type="ECO:0000313" key="1">
    <source>
        <dbReference type="EMBL" id="KAJ8770400.1"/>
    </source>
</evidence>
<evidence type="ECO:0000313" key="2">
    <source>
        <dbReference type="Proteomes" id="UP001159364"/>
    </source>
</evidence>
<accession>A0AAV8TX30</accession>
<gene>
    <name evidence="1" type="ORF">K2173_015014</name>
</gene>
<proteinExistence type="predicted"/>